<accession>A0AAV3NI92</accession>
<sequence length="214" mass="24872">MAQVKLHGLYGSPFVHRVELVLKLKGVEYEYIEEDMVNKSSLLLKYNPIYQKVPVFLHNEKPIVESLEIVEYIDEIWKGNPILPQDPYDKAMARFWAKFIDYKCRSAIWNSIWSKGEEQEKAKKEAGEALKILDNELKDKKFFGGDKIGLADIVGNFIAFWSGILEEMSGVTLITEDKYPNLCRWIAEYLNCSIVKESLPDRGIIFSYFQARYQ</sequence>
<dbReference type="InterPro" id="IPR036282">
    <property type="entry name" value="Glutathione-S-Trfase_C_sf"/>
</dbReference>
<dbReference type="GO" id="GO:0006749">
    <property type="term" value="P:glutathione metabolic process"/>
    <property type="evidence" value="ECO:0007669"/>
    <property type="project" value="InterPro"/>
</dbReference>
<evidence type="ECO:0000259" key="7">
    <source>
        <dbReference type="PROSITE" id="PS50405"/>
    </source>
</evidence>
<evidence type="ECO:0000256" key="2">
    <source>
        <dbReference type="ARBA" id="ARBA00012452"/>
    </source>
</evidence>
<dbReference type="InterPro" id="IPR004046">
    <property type="entry name" value="GST_C"/>
</dbReference>
<keyword evidence="3 8" id="KW-0808">Transferase</keyword>
<comment type="catalytic activity">
    <reaction evidence="4">
        <text>RX + glutathione = an S-substituted glutathione + a halide anion + H(+)</text>
        <dbReference type="Rhea" id="RHEA:16437"/>
        <dbReference type="ChEBI" id="CHEBI:15378"/>
        <dbReference type="ChEBI" id="CHEBI:16042"/>
        <dbReference type="ChEBI" id="CHEBI:17792"/>
        <dbReference type="ChEBI" id="CHEBI:57925"/>
        <dbReference type="ChEBI" id="CHEBI:90779"/>
        <dbReference type="EC" id="2.5.1.18"/>
    </reaction>
</comment>
<evidence type="ECO:0000256" key="5">
    <source>
        <dbReference type="ARBA" id="ARBA00071370"/>
    </source>
</evidence>
<dbReference type="Gene3D" id="1.20.1050.10">
    <property type="match status" value="1"/>
</dbReference>
<dbReference type="InterPro" id="IPR045073">
    <property type="entry name" value="Omega/Tau-like"/>
</dbReference>
<feature type="domain" description="GST N-terminal" evidence="6">
    <location>
        <begin position="2"/>
        <end position="81"/>
    </location>
</feature>
<dbReference type="SUPFAM" id="SSF52833">
    <property type="entry name" value="Thioredoxin-like"/>
    <property type="match status" value="1"/>
</dbReference>
<organism evidence="8 9">
    <name type="scientific">Lithospermum erythrorhizon</name>
    <name type="common">Purple gromwell</name>
    <name type="synonym">Lithospermum officinale var. erythrorhizon</name>
    <dbReference type="NCBI Taxonomy" id="34254"/>
    <lineage>
        <taxon>Eukaryota</taxon>
        <taxon>Viridiplantae</taxon>
        <taxon>Streptophyta</taxon>
        <taxon>Embryophyta</taxon>
        <taxon>Tracheophyta</taxon>
        <taxon>Spermatophyta</taxon>
        <taxon>Magnoliopsida</taxon>
        <taxon>eudicotyledons</taxon>
        <taxon>Gunneridae</taxon>
        <taxon>Pentapetalae</taxon>
        <taxon>asterids</taxon>
        <taxon>lamiids</taxon>
        <taxon>Boraginales</taxon>
        <taxon>Boraginaceae</taxon>
        <taxon>Boraginoideae</taxon>
        <taxon>Lithospermeae</taxon>
        <taxon>Lithospermum</taxon>
    </lineage>
</organism>
<evidence type="ECO:0000256" key="3">
    <source>
        <dbReference type="ARBA" id="ARBA00022679"/>
    </source>
</evidence>
<comment type="caution">
    <text evidence="8">The sequence shown here is derived from an EMBL/GenBank/DDBJ whole genome shotgun (WGS) entry which is preliminary data.</text>
</comment>
<name>A0AAV3NI92_LITER</name>
<dbReference type="SUPFAM" id="SSF47616">
    <property type="entry name" value="GST C-terminal domain-like"/>
    <property type="match status" value="1"/>
</dbReference>
<dbReference type="GO" id="GO:0005737">
    <property type="term" value="C:cytoplasm"/>
    <property type="evidence" value="ECO:0007669"/>
    <property type="project" value="TreeGrafter"/>
</dbReference>
<gene>
    <name evidence="8" type="ORF">LIER_35025</name>
</gene>
<feature type="domain" description="GST C-terminal" evidence="7">
    <location>
        <begin position="86"/>
        <end position="214"/>
    </location>
</feature>
<dbReference type="PANTHER" id="PTHR11260">
    <property type="entry name" value="GLUTATHIONE S-TRANSFERASE, GST, SUPERFAMILY, GST DOMAIN CONTAINING"/>
    <property type="match status" value="1"/>
</dbReference>
<dbReference type="AlphaFoldDB" id="A0AAV3NI92"/>
<dbReference type="EMBL" id="BAABME010015042">
    <property type="protein sequence ID" value="GAA0139079.1"/>
    <property type="molecule type" value="Genomic_DNA"/>
</dbReference>
<dbReference type="Pfam" id="PF00043">
    <property type="entry name" value="GST_C"/>
    <property type="match status" value="1"/>
</dbReference>
<dbReference type="EC" id="2.5.1.18" evidence="2"/>
<dbReference type="InterPro" id="IPR036249">
    <property type="entry name" value="Thioredoxin-like_sf"/>
</dbReference>
<dbReference type="PROSITE" id="PS50404">
    <property type="entry name" value="GST_NTER"/>
    <property type="match status" value="1"/>
</dbReference>
<dbReference type="InterPro" id="IPR004045">
    <property type="entry name" value="Glutathione_S-Trfase_N"/>
</dbReference>
<evidence type="ECO:0000313" key="8">
    <source>
        <dbReference type="EMBL" id="GAA0139079.1"/>
    </source>
</evidence>
<evidence type="ECO:0000259" key="6">
    <source>
        <dbReference type="PROSITE" id="PS50404"/>
    </source>
</evidence>
<dbReference type="SFLD" id="SFLDG00358">
    <property type="entry name" value="Main_(cytGST)"/>
    <property type="match status" value="1"/>
</dbReference>
<dbReference type="FunFam" id="3.40.30.10:FF:000014">
    <property type="entry name" value="Tau class glutathione S-transferase"/>
    <property type="match status" value="1"/>
</dbReference>
<dbReference type="Gene3D" id="3.40.30.10">
    <property type="entry name" value="Glutaredoxin"/>
    <property type="match status" value="1"/>
</dbReference>
<proteinExistence type="inferred from homology"/>
<dbReference type="Pfam" id="PF02798">
    <property type="entry name" value="GST_N"/>
    <property type="match status" value="1"/>
</dbReference>
<evidence type="ECO:0000313" key="9">
    <source>
        <dbReference type="Proteomes" id="UP001454036"/>
    </source>
</evidence>
<dbReference type="CDD" id="cd03058">
    <property type="entry name" value="GST_N_Tau"/>
    <property type="match status" value="1"/>
</dbReference>
<protein>
    <recommendedName>
        <fullName evidence="5">Probable glutathione S-transferase</fullName>
        <ecNumber evidence="2">2.5.1.18</ecNumber>
    </recommendedName>
</protein>
<dbReference type="CDD" id="cd03185">
    <property type="entry name" value="GST_C_Tau"/>
    <property type="match status" value="1"/>
</dbReference>
<reference evidence="8 9" key="1">
    <citation type="submission" date="2024-01" db="EMBL/GenBank/DDBJ databases">
        <title>The complete chloroplast genome sequence of Lithospermum erythrorhizon: insights into the phylogenetic relationship among Boraginaceae species and the maternal lineages of purple gromwells.</title>
        <authorList>
            <person name="Okada T."/>
            <person name="Watanabe K."/>
        </authorList>
    </citation>
    <scope>NUCLEOTIDE SEQUENCE [LARGE SCALE GENOMIC DNA]</scope>
</reference>
<dbReference type="SFLD" id="SFLDG01152">
    <property type="entry name" value="Main.3:_Omega-_and_Tau-like"/>
    <property type="match status" value="1"/>
</dbReference>
<dbReference type="GO" id="GO:0004364">
    <property type="term" value="F:glutathione transferase activity"/>
    <property type="evidence" value="ECO:0007669"/>
    <property type="project" value="UniProtKB-EC"/>
</dbReference>
<evidence type="ECO:0000256" key="4">
    <source>
        <dbReference type="ARBA" id="ARBA00047960"/>
    </source>
</evidence>
<evidence type="ECO:0000256" key="1">
    <source>
        <dbReference type="ARBA" id="ARBA00009929"/>
    </source>
</evidence>
<dbReference type="InterPro" id="IPR010987">
    <property type="entry name" value="Glutathione-S-Trfase_C-like"/>
</dbReference>
<dbReference type="FunFam" id="1.20.1050.10:FF:000012">
    <property type="entry name" value="Tau class glutathione S-transferase"/>
    <property type="match status" value="1"/>
</dbReference>
<dbReference type="PROSITE" id="PS50405">
    <property type="entry name" value="GST_CTER"/>
    <property type="match status" value="1"/>
</dbReference>
<dbReference type="PANTHER" id="PTHR11260:SF676">
    <property type="entry name" value="GLUTATHIONE S-TRANSFERASE U8"/>
    <property type="match status" value="1"/>
</dbReference>
<comment type="similarity">
    <text evidence="1">Belongs to the GST superfamily. HSP26 family.</text>
</comment>
<dbReference type="InterPro" id="IPR040079">
    <property type="entry name" value="Glutathione_S-Trfase"/>
</dbReference>
<dbReference type="Proteomes" id="UP001454036">
    <property type="component" value="Unassembled WGS sequence"/>
</dbReference>
<dbReference type="InterPro" id="IPR045074">
    <property type="entry name" value="GST_C_Tau"/>
</dbReference>
<dbReference type="SFLD" id="SFLDS00019">
    <property type="entry name" value="Glutathione_Transferase_(cytos"/>
    <property type="match status" value="1"/>
</dbReference>
<keyword evidence="9" id="KW-1185">Reference proteome</keyword>